<reference evidence="1 2" key="1">
    <citation type="journal article" date="2012" name="Genome Biol.">
        <title>Genome and low-iron response of an oceanic diatom adapted to chronic iron limitation.</title>
        <authorList>
            <person name="Lommer M."/>
            <person name="Specht M."/>
            <person name="Roy A.S."/>
            <person name="Kraemer L."/>
            <person name="Andreson R."/>
            <person name="Gutowska M.A."/>
            <person name="Wolf J."/>
            <person name="Bergner S.V."/>
            <person name="Schilhabel M.B."/>
            <person name="Klostermeier U.C."/>
            <person name="Beiko R.G."/>
            <person name="Rosenstiel P."/>
            <person name="Hippler M."/>
            <person name="Laroche J."/>
        </authorList>
    </citation>
    <scope>NUCLEOTIDE SEQUENCE [LARGE SCALE GENOMIC DNA]</scope>
    <source>
        <strain evidence="1 2">CCMP1005</strain>
    </source>
</reference>
<proteinExistence type="predicted"/>
<name>K0SEC5_THAOC</name>
<gene>
    <name evidence="1" type="ORF">THAOC_14772</name>
</gene>
<dbReference type="EMBL" id="AGNL01017205">
    <property type="protein sequence ID" value="EJK64488.1"/>
    <property type="molecule type" value="Genomic_DNA"/>
</dbReference>
<dbReference type="Proteomes" id="UP000266841">
    <property type="component" value="Unassembled WGS sequence"/>
</dbReference>
<evidence type="ECO:0000313" key="2">
    <source>
        <dbReference type="Proteomes" id="UP000266841"/>
    </source>
</evidence>
<evidence type="ECO:0000313" key="1">
    <source>
        <dbReference type="EMBL" id="EJK64488.1"/>
    </source>
</evidence>
<dbReference type="AlphaFoldDB" id="K0SEC5"/>
<comment type="caution">
    <text evidence="1">The sequence shown here is derived from an EMBL/GenBank/DDBJ whole genome shotgun (WGS) entry which is preliminary data.</text>
</comment>
<protein>
    <submittedName>
        <fullName evidence="1">Uncharacterized protein</fullName>
    </submittedName>
</protein>
<accession>K0SEC5</accession>
<sequence length="140" mass="15647">HDFCLLRVCPKPNPVEQFCEDVHTVLNDFLRSGSNVRVVSVQQCQNNTKSVEDLGDGVRKLQGSNQSSQHVGTNPTSFHYLHTPIPIHSVVRLTEINEDPIEQSQGRIKVLDLGSARLLASRTAKSQVNIGVLQKKLRWP</sequence>
<keyword evidence="2" id="KW-1185">Reference proteome</keyword>
<feature type="non-terminal residue" evidence="1">
    <location>
        <position position="1"/>
    </location>
</feature>
<organism evidence="1 2">
    <name type="scientific">Thalassiosira oceanica</name>
    <name type="common">Marine diatom</name>
    <dbReference type="NCBI Taxonomy" id="159749"/>
    <lineage>
        <taxon>Eukaryota</taxon>
        <taxon>Sar</taxon>
        <taxon>Stramenopiles</taxon>
        <taxon>Ochrophyta</taxon>
        <taxon>Bacillariophyta</taxon>
        <taxon>Coscinodiscophyceae</taxon>
        <taxon>Thalassiosirophycidae</taxon>
        <taxon>Thalassiosirales</taxon>
        <taxon>Thalassiosiraceae</taxon>
        <taxon>Thalassiosira</taxon>
    </lineage>
</organism>